<dbReference type="GO" id="GO:0004190">
    <property type="term" value="F:aspartic-type endopeptidase activity"/>
    <property type="evidence" value="ECO:0007669"/>
    <property type="project" value="InterPro"/>
</dbReference>
<keyword evidence="2" id="KW-0378">Hydrolase</keyword>
<dbReference type="AlphaFoldDB" id="A0A831NTE4"/>
<keyword evidence="1" id="KW-0812">Transmembrane</keyword>
<dbReference type="GO" id="GO:0006508">
    <property type="term" value="P:proteolysis"/>
    <property type="evidence" value="ECO:0007669"/>
    <property type="project" value="UniProtKB-KW"/>
</dbReference>
<dbReference type="Proteomes" id="UP000885822">
    <property type="component" value="Unassembled WGS sequence"/>
</dbReference>
<dbReference type="InterPro" id="IPR011969">
    <property type="entry name" value="Clan_AA_Asp_peptidase_C"/>
</dbReference>
<reference evidence="2" key="1">
    <citation type="journal article" date="2020" name="mSystems">
        <title>Genome- and Community-Level Interaction Insights into Carbon Utilization and Element Cycling Functions of Hydrothermarchaeota in Hydrothermal Sediment.</title>
        <authorList>
            <person name="Zhou Z."/>
            <person name="Liu Y."/>
            <person name="Xu W."/>
            <person name="Pan J."/>
            <person name="Luo Z.H."/>
            <person name="Li M."/>
        </authorList>
    </citation>
    <scope>NUCLEOTIDE SEQUENCE [LARGE SCALE GENOMIC DNA]</scope>
    <source>
        <strain evidence="2">HyVt-26</strain>
    </source>
</reference>
<proteinExistence type="predicted"/>
<dbReference type="PROSITE" id="PS00141">
    <property type="entry name" value="ASP_PROTEASE"/>
    <property type="match status" value="1"/>
</dbReference>
<organism evidence="2">
    <name type="scientific">Thiolapillus brandeum</name>
    <dbReference type="NCBI Taxonomy" id="1076588"/>
    <lineage>
        <taxon>Bacteria</taxon>
        <taxon>Pseudomonadati</taxon>
        <taxon>Pseudomonadota</taxon>
        <taxon>Gammaproteobacteria</taxon>
        <taxon>Chromatiales</taxon>
        <taxon>Sedimenticolaceae</taxon>
        <taxon>Thiolapillus</taxon>
    </lineage>
</organism>
<feature type="transmembrane region" description="Helical" evidence="1">
    <location>
        <begin position="12"/>
        <end position="33"/>
    </location>
</feature>
<keyword evidence="1" id="KW-1133">Transmembrane helix</keyword>
<evidence type="ECO:0000256" key="1">
    <source>
        <dbReference type="SAM" id="Phobius"/>
    </source>
</evidence>
<sequence>MNASPGDGLGKGMIVASWMLLLLLLTLFFTGVLERRENPNSTPVGGVSSQGVKEVVLKRNVQGHYVASGMINGYPVIFLLDTGATHVAVSEALASKLGLEKHGDAFSRTANGVVAVRQTVLDRVTLGVIEMHNVRATILPELKPADQVLLGMSFLKKLELVQRDGSLTLRQLP</sequence>
<dbReference type="Pfam" id="PF13975">
    <property type="entry name" value="gag-asp_proteas"/>
    <property type="match status" value="1"/>
</dbReference>
<accession>A0A831NTE4</accession>
<dbReference type="InterPro" id="IPR034122">
    <property type="entry name" value="Retropepsin-like_bacterial"/>
</dbReference>
<dbReference type="EC" id="3.4.23.-" evidence="2"/>
<dbReference type="NCBIfam" id="TIGR02281">
    <property type="entry name" value="clan_AA_DTGA"/>
    <property type="match status" value="1"/>
</dbReference>
<dbReference type="InterPro" id="IPR021109">
    <property type="entry name" value="Peptidase_aspartic_dom_sf"/>
</dbReference>
<dbReference type="InterPro" id="IPR001969">
    <property type="entry name" value="Aspartic_peptidase_AS"/>
</dbReference>
<dbReference type="SUPFAM" id="SSF50630">
    <property type="entry name" value="Acid proteases"/>
    <property type="match status" value="1"/>
</dbReference>
<comment type="caution">
    <text evidence="2">The sequence shown here is derived from an EMBL/GenBank/DDBJ whole genome shotgun (WGS) entry which is preliminary data.</text>
</comment>
<dbReference type="EMBL" id="DRCV01000128">
    <property type="protein sequence ID" value="HDK37942.1"/>
    <property type="molecule type" value="Genomic_DNA"/>
</dbReference>
<evidence type="ECO:0000313" key="2">
    <source>
        <dbReference type="EMBL" id="HDK37942.1"/>
    </source>
</evidence>
<dbReference type="CDD" id="cd05483">
    <property type="entry name" value="retropepsin_like_bacteria"/>
    <property type="match status" value="1"/>
</dbReference>
<gene>
    <name evidence="2" type="ORF">ENG92_02885</name>
</gene>
<keyword evidence="1" id="KW-0472">Membrane</keyword>
<dbReference type="Gene3D" id="2.40.70.10">
    <property type="entry name" value="Acid Proteases"/>
    <property type="match status" value="1"/>
</dbReference>
<keyword evidence="2" id="KW-0645">Protease</keyword>
<name>A0A831NTE4_9GAMM</name>
<protein>
    <submittedName>
        <fullName evidence="2">TIGR02281 family clan AA aspartic protease</fullName>
        <ecNumber evidence="2">3.4.23.-</ecNumber>
    </submittedName>
</protein>